<evidence type="ECO:0000313" key="2">
    <source>
        <dbReference type="Proteomes" id="UP000177370"/>
    </source>
</evidence>
<dbReference type="Proteomes" id="UP000177370">
    <property type="component" value="Unassembled WGS sequence"/>
</dbReference>
<reference evidence="1 2" key="1">
    <citation type="journal article" date="2016" name="Nat. Commun.">
        <title>Thousands of microbial genomes shed light on interconnected biogeochemical processes in an aquifer system.</title>
        <authorList>
            <person name="Anantharaman K."/>
            <person name="Brown C.T."/>
            <person name="Hug L.A."/>
            <person name="Sharon I."/>
            <person name="Castelle C.J."/>
            <person name="Probst A.J."/>
            <person name="Thomas B.C."/>
            <person name="Singh A."/>
            <person name="Wilkins M.J."/>
            <person name="Karaoz U."/>
            <person name="Brodie E.L."/>
            <person name="Williams K.H."/>
            <person name="Hubbard S.S."/>
            <person name="Banfield J.F."/>
        </authorList>
    </citation>
    <scope>NUCLEOTIDE SEQUENCE [LARGE SCALE GENOMIC DNA]</scope>
</reference>
<gene>
    <name evidence="1" type="ORF">A2647_01410</name>
</gene>
<dbReference type="GO" id="GO:0006281">
    <property type="term" value="P:DNA repair"/>
    <property type="evidence" value="ECO:0007669"/>
    <property type="project" value="InterPro"/>
</dbReference>
<dbReference type="InterPro" id="IPR011257">
    <property type="entry name" value="DNA_glycosylase"/>
</dbReference>
<sequence length="268" mass="31244">MTDYKLLFSKFEKSIRKNIFVSESKFDKNLEPFLHMNFRKMTDKDIFWVTVYVNFFSGIKAVTIEKKLAGIKQELYDYQKISDLDENAKKIIIQKIGFPNKCKYCFENAKSFKKLIDEYGSFLKYVASFNIETLNPNISNITLLKEDLKRRFFGLGPRTVNHFLTDLGFNVLKPDRVICRIFYRLGLIDSVDDIDGAIREGKKFEEATGKPIRYIDIIFVKFGQMGKSEQFGTKDGICLENNPHCNLCEAKELCKYYKEIIQPASLRS</sequence>
<dbReference type="AlphaFoldDB" id="A0A1F6V8U5"/>
<protein>
    <recommendedName>
        <fullName evidence="3">HhH-GPD domain-containing protein</fullName>
    </recommendedName>
</protein>
<evidence type="ECO:0008006" key="3">
    <source>
        <dbReference type="Google" id="ProtNLM"/>
    </source>
</evidence>
<dbReference type="GO" id="GO:0003824">
    <property type="term" value="F:catalytic activity"/>
    <property type="evidence" value="ECO:0007669"/>
    <property type="project" value="InterPro"/>
</dbReference>
<name>A0A1F6V8U5_9BACT</name>
<dbReference type="Gene3D" id="1.10.1670.10">
    <property type="entry name" value="Helix-hairpin-Helix base-excision DNA repair enzymes (C-terminal)"/>
    <property type="match status" value="1"/>
</dbReference>
<proteinExistence type="predicted"/>
<organism evidence="1 2">
    <name type="scientific">Candidatus Nomurabacteria bacterium RIFCSPHIGHO2_01_FULL_40_24b</name>
    <dbReference type="NCBI Taxonomy" id="1801739"/>
    <lineage>
        <taxon>Bacteria</taxon>
        <taxon>Candidatus Nomuraibacteriota</taxon>
    </lineage>
</organism>
<dbReference type="EMBL" id="MFTP01000007">
    <property type="protein sequence ID" value="OGI66048.1"/>
    <property type="molecule type" value="Genomic_DNA"/>
</dbReference>
<dbReference type="SUPFAM" id="SSF48150">
    <property type="entry name" value="DNA-glycosylase"/>
    <property type="match status" value="1"/>
</dbReference>
<dbReference type="InterPro" id="IPR023170">
    <property type="entry name" value="HhH_base_excis_C"/>
</dbReference>
<accession>A0A1F6V8U5</accession>
<comment type="caution">
    <text evidence="1">The sequence shown here is derived from an EMBL/GenBank/DDBJ whole genome shotgun (WGS) entry which is preliminary data.</text>
</comment>
<evidence type="ECO:0000313" key="1">
    <source>
        <dbReference type="EMBL" id="OGI66048.1"/>
    </source>
</evidence>